<dbReference type="PANTHER" id="PTHR22933:SF43">
    <property type="entry name" value="LP10131P"/>
    <property type="match status" value="1"/>
</dbReference>
<protein>
    <recommendedName>
        <fullName evidence="3">Chitin-binding type-2 domain-containing protein</fullName>
    </recommendedName>
</protein>
<evidence type="ECO:0000259" key="3">
    <source>
        <dbReference type="PROSITE" id="PS50940"/>
    </source>
</evidence>
<dbReference type="SUPFAM" id="SSF57625">
    <property type="entry name" value="Invertebrate chitin-binding proteins"/>
    <property type="match status" value="1"/>
</dbReference>
<evidence type="ECO:0000313" key="4">
    <source>
        <dbReference type="EMBL" id="MDE46864.1"/>
    </source>
</evidence>
<dbReference type="PANTHER" id="PTHR22933">
    <property type="entry name" value="FI18007P1-RELATED"/>
    <property type="match status" value="1"/>
</dbReference>
<keyword evidence="2" id="KW-0732">Signal</keyword>
<dbReference type="PROSITE" id="PS50940">
    <property type="entry name" value="CHIT_BIND_II"/>
    <property type="match status" value="1"/>
</dbReference>
<proteinExistence type="predicted"/>
<name>A0A6G1S8N2_9ACAR</name>
<feature type="region of interest" description="Disordered" evidence="1">
    <location>
        <begin position="23"/>
        <end position="48"/>
    </location>
</feature>
<dbReference type="Pfam" id="PF01607">
    <property type="entry name" value="CBM_14"/>
    <property type="match status" value="1"/>
</dbReference>
<accession>A0A6G1S8N2</accession>
<dbReference type="AlphaFoldDB" id="A0A6G1S8N2"/>
<feature type="chain" id="PRO_5026335141" description="Chitin-binding type-2 domain-containing protein" evidence="2">
    <location>
        <begin position="20"/>
        <end position="208"/>
    </location>
</feature>
<dbReference type="GO" id="GO:0008061">
    <property type="term" value="F:chitin binding"/>
    <property type="evidence" value="ECO:0007669"/>
    <property type="project" value="InterPro"/>
</dbReference>
<evidence type="ECO:0000256" key="2">
    <source>
        <dbReference type="SAM" id="SignalP"/>
    </source>
</evidence>
<dbReference type="InterPro" id="IPR002557">
    <property type="entry name" value="Chitin-bd_dom"/>
</dbReference>
<dbReference type="InterPro" id="IPR036508">
    <property type="entry name" value="Chitin-bd_dom_sf"/>
</dbReference>
<sequence length="208" mass="22357">MKIIALGLAICLATTLALSAPAENSSPIPADDSSSSTSSSTPAEDTSSAPISAALLPLTTNTASQNETSPTDPGVSAGLNATQALANSTFTCLNRQVGYYADIETDCKVYHFCLLGQFNGEPMYQRVPYMCLNNTVFDQQVLDCVDASNMTAPCKESAKYYDESNVILRKAMIVKPVTEEIKESDKKVDEKKDEEETAATESEEKNET</sequence>
<dbReference type="GO" id="GO:0005576">
    <property type="term" value="C:extracellular region"/>
    <property type="evidence" value="ECO:0007669"/>
    <property type="project" value="InterPro"/>
</dbReference>
<feature type="compositionally biased region" description="Low complexity" evidence="1">
    <location>
        <begin position="25"/>
        <end position="48"/>
    </location>
</feature>
<reference evidence="4" key="1">
    <citation type="submission" date="2018-10" db="EMBL/GenBank/DDBJ databases">
        <title>Transcriptome assembly of Aceria tosichella (Wheat curl mite) Type 2.</title>
        <authorList>
            <person name="Scully E.D."/>
            <person name="Geib S.M."/>
            <person name="Palmer N.A."/>
            <person name="Gupta A.K."/>
            <person name="Sarath G."/>
            <person name="Tatineni S."/>
        </authorList>
    </citation>
    <scope>NUCLEOTIDE SEQUENCE</scope>
    <source>
        <strain evidence="4">LincolnNE</strain>
    </source>
</reference>
<feature type="domain" description="Chitin-binding type-2" evidence="3">
    <location>
        <begin position="89"/>
        <end position="156"/>
    </location>
</feature>
<dbReference type="EMBL" id="GGYP01002093">
    <property type="protein sequence ID" value="MDE46864.1"/>
    <property type="molecule type" value="Transcribed_RNA"/>
</dbReference>
<evidence type="ECO:0000256" key="1">
    <source>
        <dbReference type="SAM" id="MobiDB-lite"/>
    </source>
</evidence>
<organism evidence="4">
    <name type="scientific">Aceria tosichella</name>
    <name type="common">wheat curl mite</name>
    <dbReference type="NCBI Taxonomy" id="561515"/>
    <lineage>
        <taxon>Eukaryota</taxon>
        <taxon>Metazoa</taxon>
        <taxon>Ecdysozoa</taxon>
        <taxon>Arthropoda</taxon>
        <taxon>Chelicerata</taxon>
        <taxon>Arachnida</taxon>
        <taxon>Acari</taxon>
        <taxon>Acariformes</taxon>
        <taxon>Trombidiformes</taxon>
        <taxon>Prostigmata</taxon>
        <taxon>Eupodina</taxon>
        <taxon>Eriophyoidea</taxon>
        <taxon>Eriophyidae</taxon>
        <taxon>Eriophyinae</taxon>
        <taxon>Aceriini</taxon>
        <taxon>Aceria</taxon>
    </lineage>
</organism>
<feature type="region of interest" description="Disordered" evidence="1">
    <location>
        <begin position="180"/>
        <end position="208"/>
    </location>
</feature>
<gene>
    <name evidence="4" type="ORF">g.8107</name>
</gene>
<feature type="compositionally biased region" description="Basic and acidic residues" evidence="1">
    <location>
        <begin position="180"/>
        <end position="191"/>
    </location>
</feature>
<feature type="signal peptide" evidence="2">
    <location>
        <begin position="1"/>
        <end position="19"/>
    </location>
</feature>
<dbReference type="InterPro" id="IPR052976">
    <property type="entry name" value="Scoloptoxin-like"/>
</dbReference>